<evidence type="ECO:0000313" key="1">
    <source>
        <dbReference type="EMBL" id="CPB55705.1"/>
    </source>
</evidence>
<comment type="caution">
    <text evidence="1">The sequence shown here is derived from an EMBL/GenBank/DDBJ whole genome shotgun (WGS) entry which is preliminary data.</text>
</comment>
<accession>A0A916LGR9</accession>
<sequence>MANRALDSARLRVITALASCVLNSRRPTRASAVMVRTMLAMPARVCSRAGTAVTAA</sequence>
<dbReference type="AlphaFoldDB" id="A0A916LGR9"/>
<gene>
    <name evidence="1" type="ORF">ERS007739_05305</name>
</gene>
<dbReference type="EMBL" id="CSBK01004101">
    <property type="protein sequence ID" value="CPB55705.1"/>
    <property type="molecule type" value="Genomic_DNA"/>
</dbReference>
<organism evidence="1 2">
    <name type="scientific">Mycobacterium tuberculosis</name>
    <dbReference type="NCBI Taxonomy" id="1773"/>
    <lineage>
        <taxon>Bacteria</taxon>
        <taxon>Bacillati</taxon>
        <taxon>Actinomycetota</taxon>
        <taxon>Actinomycetes</taxon>
        <taxon>Mycobacteriales</taxon>
        <taxon>Mycobacteriaceae</taxon>
        <taxon>Mycobacterium</taxon>
        <taxon>Mycobacterium tuberculosis complex</taxon>
    </lineage>
</organism>
<name>A0A916LGR9_MYCTX</name>
<proteinExistence type="predicted"/>
<protein>
    <submittedName>
        <fullName evidence="1">Uncharacterized protein</fullName>
    </submittedName>
</protein>
<reference evidence="2" key="1">
    <citation type="submission" date="2015-03" db="EMBL/GenBank/DDBJ databases">
        <authorList>
            <consortium name="Pathogen Informatics"/>
        </authorList>
    </citation>
    <scope>NUCLEOTIDE SEQUENCE [LARGE SCALE GENOMIC DNA]</scope>
    <source>
        <strain evidence="2">N09902308</strain>
    </source>
</reference>
<dbReference type="Proteomes" id="UP000039021">
    <property type="component" value="Unassembled WGS sequence"/>
</dbReference>
<evidence type="ECO:0000313" key="2">
    <source>
        <dbReference type="Proteomes" id="UP000039021"/>
    </source>
</evidence>